<comment type="catalytic activity">
    <reaction evidence="20">
        <text>FMN + ATP + H(+) = FAD + diphosphate</text>
        <dbReference type="Rhea" id="RHEA:17237"/>
        <dbReference type="ChEBI" id="CHEBI:15378"/>
        <dbReference type="ChEBI" id="CHEBI:30616"/>
        <dbReference type="ChEBI" id="CHEBI:33019"/>
        <dbReference type="ChEBI" id="CHEBI:57692"/>
        <dbReference type="ChEBI" id="CHEBI:58210"/>
        <dbReference type="EC" id="2.7.7.2"/>
    </reaction>
</comment>
<keyword evidence="12" id="KW-0808">Transferase</keyword>
<dbReference type="SUPFAM" id="SSF52402">
    <property type="entry name" value="Adenine nucleotide alpha hydrolases-like"/>
    <property type="match status" value="1"/>
</dbReference>
<comment type="function">
    <text evidence="2">Catalyzes the adenylation of flavin mononucleotide (FMN) to form flavin adenine dinucleotide (FAD) coenzyme.</text>
</comment>
<name>A0AAV4FM31_9GAST</name>
<dbReference type="InterPro" id="IPR002500">
    <property type="entry name" value="PAPS_reduct_dom"/>
</dbReference>
<sequence>MNVCGIKTRSLQRLFVITGHTLGKRAMASTNGSLPNVASNDAQSSSSSKQSPLLKRSYYRAMSGQSTAGIIVIGDEILKGQTLDTNSNFICKKFFTLGVKVQKISVICDEVNTIAEEVALFSEKYTHVITSGGIGPTHDDMTFEGVAKAFGLKTEFNPDLVQRITDWFNTTDMNSPEMKMAKIPETSQLRFGIDPKTNKPSVYPLVSVRNVYMFPGIPNLLEKAFLMLGDIFQNPDVKFHTDTLYIERDEASVASIISAVANKYKDDDVVIGSYPNLTNSYYKVKITIESTNPNKVQEAHKEMMEKMPEGSVVVYDLDPLQSAVQAVYSFMENTNQDDHFIQSVQAAIRTIETALEKYALENICIGFNGGKDCTALLHLFYAVVKKKYPQFDGKLQALYIRSRCRFPEVEKFVQLSRDRYNIEMLHYDGRIKDCMEMMATDRPNIKAVIMGTRATDPYSAHLKEFSMTDPDWPQVMRINPMLHWHYKHVWQFIRQLSLPYCSLYDRGYTSLGSMDNTHPNPLLQYVDKRGILTYKPAYMLESGEHERDGRNT</sequence>
<keyword evidence="10" id="KW-0285">Flavoprotein</keyword>
<reference evidence="22 23" key="1">
    <citation type="journal article" date="2021" name="Elife">
        <title>Chloroplast acquisition without the gene transfer in kleptoplastic sea slugs, Plakobranchus ocellatus.</title>
        <authorList>
            <person name="Maeda T."/>
            <person name="Takahashi S."/>
            <person name="Yoshida T."/>
            <person name="Shimamura S."/>
            <person name="Takaki Y."/>
            <person name="Nagai Y."/>
            <person name="Toyoda A."/>
            <person name="Suzuki Y."/>
            <person name="Arimoto A."/>
            <person name="Ishii H."/>
            <person name="Satoh N."/>
            <person name="Nishiyama T."/>
            <person name="Hasebe M."/>
            <person name="Maruyama T."/>
            <person name="Minagawa J."/>
            <person name="Obokata J."/>
            <person name="Shigenobu S."/>
        </authorList>
    </citation>
    <scope>NUCLEOTIDE SEQUENCE [LARGE SCALE GENOMIC DNA]</scope>
</reference>
<dbReference type="GO" id="GO:0005524">
    <property type="term" value="F:ATP binding"/>
    <property type="evidence" value="ECO:0007669"/>
    <property type="project" value="UniProtKB-KW"/>
</dbReference>
<dbReference type="SUPFAM" id="SSF53218">
    <property type="entry name" value="Molybdenum cofactor biosynthesis proteins"/>
    <property type="match status" value="1"/>
</dbReference>
<comment type="subcellular location">
    <subcellularLocation>
        <location evidence="3">Cytoplasm</location>
    </subcellularLocation>
</comment>
<dbReference type="InterPro" id="IPR056596">
    <property type="entry name" value="FLAD1_M"/>
</dbReference>
<evidence type="ECO:0000256" key="4">
    <source>
        <dbReference type="ARBA" id="ARBA00004726"/>
    </source>
</evidence>
<evidence type="ECO:0000256" key="3">
    <source>
        <dbReference type="ARBA" id="ARBA00004496"/>
    </source>
</evidence>
<protein>
    <recommendedName>
        <fullName evidence="8">FAD synthase</fullName>
        <ecNumber evidence="7">2.7.7.2</ecNumber>
    </recommendedName>
    <alternativeName>
        <fullName evidence="17">FAD pyrophosphorylase</fullName>
    </alternativeName>
    <alternativeName>
        <fullName evidence="19">FMN adenylyltransferase</fullName>
    </alternativeName>
    <alternativeName>
        <fullName evidence="18">Flavin adenine dinucleotide synthase</fullName>
    </alternativeName>
</protein>
<evidence type="ECO:0000256" key="16">
    <source>
        <dbReference type="ARBA" id="ARBA00022840"/>
    </source>
</evidence>
<organism evidence="22 23">
    <name type="scientific">Elysia marginata</name>
    <dbReference type="NCBI Taxonomy" id="1093978"/>
    <lineage>
        <taxon>Eukaryota</taxon>
        <taxon>Metazoa</taxon>
        <taxon>Spiralia</taxon>
        <taxon>Lophotrochozoa</taxon>
        <taxon>Mollusca</taxon>
        <taxon>Gastropoda</taxon>
        <taxon>Heterobranchia</taxon>
        <taxon>Euthyneura</taxon>
        <taxon>Panpulmonata</taxon>
        <taxon>Sacoglossa</taxon>
        <taxon>Placobranchoidea</taxon>
        <taxon>Plakobranchidae</taxon>
        <taxon>Elysia</taxon>
    </lineage>
</organism>
<keyword evidence="23" id="KW-1185">Reference proteome</keyword>
<dbReference type="GO" id="GO:0003919">
    <property type="term" value="F:FMN adenylyltransferase activity"/>
    <property type="evidence" value="ECO:0007669"/>
    <property type="project" value="UniProtKB-EC"/>
</dbReference>
<keyword evidence="14" id="KW-0547">Nucleotide-binding</keyword>
<dbReference type="SMART" id="SM00852">
    <property type="entry name" value="MoCF_biosynth"/>
    <property type="match status" value="1"/>
</dbReference>
<dbReference type="Proteomes" id="UP000762676">
    <property type="component" value="Unassembled WGS sequence"/>
</dbReference>
<dbReference type="EMBL" id="BMAT01011479">
    <property type="protein sequence ID" value="GFR73416.1"/>
    <property type="molecule type" value="Genomic_DNA"/>
</dbReference>
<evidence type="ECO:0000256" key="11">
    <source>
        <dbReference type="ARBA" id="ARBA00022643"/>
    </source>
</evidence>
<dbReference type="Pfam" id="PF01507">
    <property type="entry name" value="PAPS_reduct"/>
    <property type="match status" value="2"/>
</dbReference>
<dbReference type="Pfam" id="PF24102">
    <property type="entry name" value="FLAD1_M"/>
    <property type="match status" value="1"/>
</dbReference>
<dbReference type="PANTHER" id="PTHR23293:SF9">
    <property type="entry name" value="FAD SYNTHASE"/>
    <property type="match status" value="1"/>
</dbReference>
<evidence type="ECO:0000256" key="7">
    <source>
        <dbReference type="ARBA" id="ARBA00012393"/>
    </source>
</evidence>
<dbReference type="InterPro" id="IPR014729">
    <property type="entry name" value="Rossmann-like_a/b/a_fold"/>
</dbReference>
<evidence type="ECO:0000256" key="9">
    <source>
        <dbReference type="ARBA" id="ARBA00022490"/>
    </source>
</evidence>
<dbReference type="CDD" id="cd23948">
    <property type="entry name" value="FAD_synthase"/>
    <property type="match status" value="1"/>
</dbReference>
<evidence type="ECO:0000256" key="5">
    <source>
        <dbReference type="ARBA" id="ARBA00006749"/>
    </source>
</evidence>
<comment type="cofactor">
    <cofactor evidence="1">
        <name>Mg(2+)</name>
        <dbReference type="ChEBI" id="CHEBI:18420"/>
    </cofactor>
</comment>
<evidence type="ECO:0000256" key="18">
    <source>
        <dbReference type="ARBA" id="ARBA00031676"/>
    </source>
</evidence>
<evidence type="ECO:0000256" key="14">
    <source>
        <dbReference type="ARBA" id="ARBA00022741"/>
    </source>
</evidence>
<dbReference type="CDD" id="cd00885">
    <property type="entry name" value="cinA"/>
    <property type="match status" value="1"/>
</dbReference>
<evidence type="ECO:0000256" key="15">
    <source>
        <dbReference type="ARBA" id="ARBA00022827"/>
    </source>
</evidence>
<keyword evidence="16" id="KW-0067">ATP-binding</keyword>
<evidence type="ECO:0000256" key="2">
    <source>
        <dbReference type="ARBA" id="ARBA00003316"/>
    </source>
</evidence>
<evidence type="ECO:0000256" key="13">
    <source>
        <dbReference type="ARBA" id="ARBA00022695"/>
    </source>
</evidence>
<dbReference type="FunFam" id="3.40.50.620:FF:000113">
    <property type="entry name" value="FAD synthase"/>
    <property type="match status" value="1"/>
</dbReference>
<evidence type="ECO:0000259" key="21">
    <source>
        <dbReference type="SMART" id="SM00852"/>
    </source>
</evidence>
<evidence type="ECO:0000313" key="22">
    <source>
        <dbReference type="EMBL" id="GFR73416.1"/>
    </source>
</evidence>
<dbReference type="AlphaFoldDB" id="A0AAV4FM31"/>
<keyword evidence="13" id="KW-0548">Nucleotidyltransferase</keyword>
<keyword evidence="15" id="KW-0274">FAD</keyword>
<evidence type="ECO:0000256" key="12">
    <source>
        <dbReference type="ARBA" id="ARBA00022679"/>
    </source>
</evidence>
<evidence type="ECO:0000256" key="1">
    <source>
        <dbReference type="ARBA" id="ARBA00001946"/>
    </source>
</evidence>
<comment type="pathway">
    <text evidence="4">Cofactor biosynthesis; FAD biosynthesis; FAD from FMN: step 1/1.</text>
</comment>
<gene>
    <name evidence="22" type="ORF">ElyMa_005729400</name>
</gene>
<dbReference type="EC" id="2.7.7.2" evidence="7"/>
<evidence type="ECO:0000256" key="8">
    <source>
        <dbReference type="ARBA" id="ARBA00015431"/>
    </source>
</evidence>
<accession>A0AAV4FM31</accession>
<comment type="similarity">
    <text evidence="5">In the C-terminal section; belongs to the PAPS reductase family. FAD1 subfamily.</text>
</comment>
<dbReference type="InterPro" id="IPR036425">
    <property type="entry name" value="MoaB/Mog-like_dom_sf"/>
</dbReference>
<dbReference type="GO" id="GO:0006747">
    <property type="term" value="P:FAD biosynthetic process"/>
    <property type="evidence" value="ECO:0007669"/>
    <property type="project" value="TreeGrafter"/>
</dbReference>
<dbReference type="PANTHER" id="PTHR23293">
    <property type="entry name" value="FAD SYNTHETASE-RELATED FMN ADENYLYLTRANSFERASE"/>
    <property type="match status" value="1"/>
</dbReference>
<comment type="caution">
    <text evidence="22">The sequence shown here is derived from an EMBL/GenBank/DDBJ whole genome shotgun (WGS) entry which is preliminary data.</text>
</comment>
<evidence type="ECO:0000256" key="10">
    <source>
        <dbReference type="ARBA" id="ARBA00022630"/>
    </source>
</evidence>
<keyword evidence="9" id="KW-0963">Cytoplasm</keyword>
<dbReference type="InterPro" id="IPR001453">
    <property type="entry name" value="MoaB/Mog_dom"/>
</dbReference>
<evidence type="ECO:0000313" key="23">
    <source>
        <dbReference type="Proteomes" id="UP000762676"/>
    </source>
</evidence>
<evidence type="ECO:0000256" key="6">
    <source>
        <dbReference type="ARBA" id="ARBA00007589"/>
    </source>
</evidence>
<evidence type="ECO:0000256" key="20">
    <source>
        <dbReference type="ARBA" id="ARBA00049494"/>
    </source>
</evidence>
<keyword evidence="11" id="KW-0288">FMN</keyword>
<dbReference type="Gene3D" id="3.40.50.620">
    <property type="entry name" value="HUPs"/>
    <property type="match status" value="1"/>
</dbReference>
<evidence type="ECO:0000256" key="19">
    <source>
        <dbReference type="ARBA" id="ARBA00031871"/>
    </source>
</evidence>
<feature type="domain" description="MoaB/Mog" evidence="21">
    <location>
        <begin position="69"/>
        <end position="235"/>
    </location>
</feature>
<dbReference type="GO" id="GO:0005737">
    <property type="term" value="C:cytoplasm"/>
    <property type="evidence" value="ECO:0007669"/>
    <property type="project" value="UniProtKB-SubCell"/>
</dbReference>
<evidence type="ECO:0000256" key="17">
    <source>
        <dbReference type="ARBA" id="ARBA00031145"/>
    </source>
</evidence>
<dbReference type="Pfam" id="PF00994">
    <property type="entry name" value="MoCF_biosynth"/>
    <property type="match status" value="1"/>
</dbReference>
<proteinExistence type="inferred from homology"/>
<comment type="similarity">
    <text evidence="6">In the N-terminal section; belongs to the MoaB/Mog family.</text>
</comment>
<dbReference type="Gene3D" id="3.40.980.10">
    <property type="entry name" value="MoaB/Mog-like domain"/>
    <property type="match status" value="1"/>
</dbReference>